<dbReference type="GO" id="GO:0043047">
    <property type="term" value="F:single-stranded telomeric DNA binding"/>
    <property type="evidence" value="ECO:0007669"/>
    <property type="project" value="TreeGrafter"/>
</dbReference>
<dbReference type="GO" id="GO:0070192">
    <property type="term" value="P:chromosome organization involved in meiotic cell cycle"/>
    <property type="evidence" value="ECO:0007669"/>
    <property type="project" value="TreeGrafter"/>
</dbReference>
<dbReference type="NCBIfam" id="TIGR00606">
    <property type="entry name" value="rad50"/>
    <property type="match status" value="1"/>
</dbReference>
<evidence type="ECO:0000259" key="17">
    <source>
        <dbReference type="Pfam" id="PF13476"/>
    </source>
</evidence>
<dbReference type="GO" id="GO:0000722">
    <property type="term" value="P:telomere maintenance via recombination"/>
    <property type="evidence" value="ECO:0007669"/>
    <property type="project" value="TreeGrafter"/>
</dbReference>
<protein>
    <recommendedName>
        <fullName evidence="5">DNA repair protein RAD50</fullName>
    </recommendedName>
</protein>
<evidence type="ECO:0000256" key="8">
    <source>
        <dbReference type="ARBA" id="ARBA00022763"/>
    </source>
</evidence>
<evidence type="ECO:0000256" key="11">
    <source>
        <dbReference type="ARBA" id="ARBA00023054"/>
    </source>
</evidence>
<evidence type="ECO:0000256" key="13">
    <source>
        <dbReference type="ARBA" id="ARBA00023242"/>
    </source>
</evidence>
<dbReference type="Proteomes" id="UP001140453">
    <property type="component" value="Unassembled WGS sequence"/>
</dbReference>
<dbReference type="Gene3D" id="3.40.50.300">
    <property type="entry name" value="P-loop containing nucleotide triphosphate hydrolases"/>
    <property type="match status" value="2"/>
</dbReference>
<organism evidence="18 19">
    <name type="scientific">Gnomoniopsis smithogilvyi</name>
    <dbReference type="NCBI Taxonomy" id="1191159"/>
    <lineage>
        <taxon>Eukaryota</taxon>
        <taxon>Fungi</taxon>
        <taxon>Dikarya</taxon>
        <taxon>Ascomycota</taxon>
        <taxon>Pezizomycotina</taxon>
        <taxon>Sordariomycetes</taxon>
        <taxon>Sordariomycetidae</taxon>
        <taxon>Diaporthales</taxon>
        <taxon>Gnomoniaceae</taxon>
        <taxon>Gnomoniopsis</taxon>
    </lineage>
</organism>
<comment type="catalytic activity">
    <reaction evidence="14">
        <text>ATP + H2O = ADP + phosphate + H(+)</text>
        <dbReference type="Rhea" id="RHEA:13065"/>
        <dbReference type="ChEBI" id="CHEBI:15377"/>
        <dbReference type="ChEBI" id="CHEBI:15378"/>
        <dbReference type="ChEBI" id="CHEBI:30616"/>
        <dbReference type="ChEBI" id="CHEBI:43474"/>
        <dbReference type="ChEBI" id="CHEBI:456216"/>
    </reaction>
</comment>
<dbReference type="InterPro" id="IPR038729">
    <property type="entry name" value="Rad50/SbcC_AAA"/>
</dbReference>
<evidence type="ECO:0000256" key="6">
    <source>
        <dbReference type="ARBA" id="ARBA00022454"/>
    </source>
</evidence>
<comment type="similarity">
    <text evidence="4">Belongs to the SMC family. RAD50 subfamily.</text>
</comment>
<comment type="cofactor">
    <cofactor evidence="1">
        <name>Zn(2+)</name>
        <dbReference type="ChEBI" id="CHEBI:29105"/>
    </cofactor>
</comment>
<keyword evidence="9" id="KW-0378">Hydrolase</keyword>
<dbReference type="InterPro" id="IPR027417">
    <property type="entry name" value="P-loop_NTPase"/>
</dbReference>
<keyword evidence="12" id="KW-0234">DNA repair</keyword>
<keyword evidence="10" id="KW-0862">Zinc</keyword>
<name>A0A9W9D240_9PEZI</name>
<reference evidence="18" key="1">
    <citation type="submission" date="2022-10" db="EMBL/GenBank/DDBJ databases">
        <title>Tapping the CABI collections for fungal endophytes: first genome assemblies for Collariella, Neodidymelliopsis, Ascochyta clinopodiicola, Didymella pomorum, Didymosphaeria variabile, Neocosmospora piperis and Neocucurbitaria cava.</title>
        <authorList>
            <person name="Hill R."/>
        </authorList>
    </citation>
    <scope>NUCLEOTIDE SEQUENCE</scope>
    <source>
        <strain evidence="18">IMI 355082</strain>
    </source>
</reference>
<evidence type="ECO:0000256" key="16">
    <source>
        <dbReference type="SAM" id="MobiDB-lite"/>
    </source>
</evidence>
<dbReference type="PANTHER" id="PTHR18867">
    <property type="entry name" value="RAD50"/>
    <property type="match status" value="1"/>
</dbReference>
<accession>A0A9W9D240</accession>
<feature type="domain" description="Rad50/SbcC-type AAA" evidence="17">
    <location>
        <begin position="7"/>
        <end position="238"/>
    </location>
</feature>
<sequence length="1316" mass="150085">MSRIDGLTIQGIRSFAPDHREAISLYTPLTLIVGYNGSGKTTIIECLKYATTGDLPPNSRNGAFVHDPKLCNEKLILADVGLKFTSLSGVQHVLHRKLQVSVAKSGKSTFKTIEASLKKSGEAELSTSLKERSVDEDLARLLGVSPAILDSVIFCHQEESLWPMSEPAALKKKFDEIFEAQSYTKLIDHLKLIRKQRGERLRFHQQALKEDEENVKRARENTKAIEKLTAEIDQLSEEEAELEAKIESLKEAQRATRVEANQFLNILGDLNNLQTELEHKEATVAELRDSIEILSDGDEELKRALAQSDTRLARLHDLINEDTAQYNRLEEDGKDISTKLNAKLGEKGRLESDKEKYERQLQKRIEMIQQAAKKHGIPGFNNDLDDNQVQVFKEKIQAMFNTKKKEHERLENELAKATNEAGDKISELETKKISLTSARTSAKQRRAENERKIKRLQTESDSVDCDEGQINILERNKSALEERYRNAQNDFSQSAWDDKIQGAKNEVTELESKSAELSSELVACTTLSSERAQLDLRKKELKDREGNLQSLVGTYSDRISKILRCEFNIDSIGSDYKSKFDEETALVKDEKDQCDVLQGELNQREFELAEARRRHTTSLDTKAKYEQSVLKVLKQVVEPQVVETVSVEDFDTQFEEIEDIRSVAEKDLNLFDKMKDYYTQSQTYLHTKNRCMLCERGFDDDQLKSKLLKKIAKGLDDEQKKSIEAEYRAADAKFRQLTAVRADYDALRRLESDLSKMKKDVEEAQRKREDKLHQLEAAEGKRAKAEDALSEVVSVSKSVSEITQLRTDIEESKVQIGRLQSQSQMSGSGRSADEIHTAQGTISDKLKEARKSLENLTRERQRLLDLVNNLELERSENRNKLTQAKQQMDKKATLSRDIKALKDENQDLEKALVNTDQELKALQPQIDSARGQRDAAREAGREKARLVAEARDAIASTVSSLNMVEADIQDYEDRGKASLLTSCERAIHGLQQQYDRLKKDMADMMERINTQKKEHAQGDGRKRNINDNLRYRQYCQAVDNLTEKIEQLRTHNAEDDYNRLMGEVKRLELEEVRLTGRKNTIVGQMGAKDENMKERMKTHDTFYQGAEAKYKETKIKMETNKAAIEDIGTTSNAVDKAVMQFHSLKMEEINRIVGELWRSTYMGTDIDTIAIRSENDAPSATASTARKQYNYRVTMVKQDTEMDMRGRCSAGQKVLASIIIRLALAQSFGINCGLIALDEPTTNLDSDNIKSLAVSLHGIIQARQAQANFQLIVITHDEEFLRYMRCNEFCDFFYRVTRNRDQKSAISKEDISRIMD</sequence>
<dbReference type="Pfam" id="PF13476">
    <property type="entry name" value="AAA_23"/>
    <property type="match status" value="1"/>
</dbReference>
<evidence type="ECO:0000256" key="10">
    <source>
        <dbReference type="ARBA" id="ARBA00022833"/>
    </source>
</evidence>
<evidence type="ECO:0000256" key="4">
    <source>
        <dbReference type="ARBA" id="ARBA00009439"/>
    </source>
</evidence>
<dbReference type="GO" id="GO:0007004">
    <property type="term" value="P:telomere maintenance via telomerase"/>
    <property type="evidence" value="ECO:0007669"/>
    <property type="project" value="TreeGrafter"/>
</dbReference>
<comment type="caution">
    <text evidence="18">The sequence shown here is derived from an EMBL/GenBank/DDBJ whole genome shotgun (WGS) entry which is preliminary data.</text>
</comment>
<dbReference type="Pfam" id="PF13558">
    <property type="entry name" value="SbcC_Walker_B"/>
    <property type="match status" value="1"/>
</dbReference>
<evidence type="ECO:0000313" key="19">
    <source>
        <dbReference type="Proteomes" id="UP001140453"/>
    </source>
</evidence>
<dbReference type="GO" id="GO:0016887">
    <property type="term" value="F:ATP hydrolysis activity"/>
    <property type="evidence" value="ECO:0007669"/>
    <property type="project" value="InterPro"/>
</dbReference>
<feature type="coiled-coil region" evidence="15">
    <location>
        <begin position="201"/>
        <end position="544"/>
    </location>
</feature>
<evidence type="ECO:0000256" key="12">
    <source>
        <dbReference type="ARBA" id="ARBA00023204"/>
    </source>
</evidence>
<keyword evidence="7" id="KW-0479">Metal-binding</keyword>
<gene>
    <name evidence="18" type="primary">RAD50</name>
    <name evidence="18" type="ORF">N0V93_001901</name>
</gene>
<evidence type="ECO:0000256" key="5">
    <source>
        <dbReference type="ARBA" id="ARBA00017893"/>
    </source>
</evidence>
<keyword evidence="13" id="KW-0539">Nucleus</keyword>
<feature type="coiled-coil region" evidence="15">
    <location>
        <begin position="980"/>
        <end position="1070"/>
    </location>
</feature>
<evidence type="ECO:0000256" key="15">
    <source>
        <dbReference type="SAM" id="Coils"/>
    </source>
</evidence>
<evidence type="ECO:0000256" key="7">
    <source>
        <dbReference type="ARBA" id="ARBA00022723"/>
    </source>
</evidence>
<evidence type="ECO:0000313" key="18">
    <source>
        <dbReference type="EMBL" id="KAJ4397668.1"/>
    </source>
</evidence>
<dbReference type="SUPFAM" id="SSF52540">
    <property type="entry name" value="P-loop containing nucleoside triphosphate hydrolases"/>
    <property type="match status" value="2"/>
</dbReference>
<comment type="subcellular location">
    <subcellularLocation>
        <location evidence="3">Chromosome</location>
    </subcellularLocation>
    <subcellularLocation>
        <location evidence="2">Nucleus</location>
    </subcellularLocation>
</comment>
<evidence type="ECO:0000256" key="14">
    <source>
        <dbReference type="ARBA" id="ARBA00049360"/>
    </source>
</evidence>
<dbReference type="GO" id="GO:0046872">
    <property type="term" value="F:metal ion binding"/>
    <property type="evidence" value="ECO:0007669"/>
    <property type="project" value="UniProtKB-KW"/>
</dbReference>
<dbReference type="GO" id="GO:0051880">
    <property type="term" value="F:G-quadruplex DNA binding"/>
    <property type="evidence" value="ECO:0007669"/>
    <property type="project" value="TreeGrafter"/>
</dbReference>
<keyword evidence="11 15" id="KW-0175">Coiled coil</keyword>
<dbReference type="GO" id="GO:0000794">
    <property type="term" value="C:condensed nuclear chromosome"/>
    <property type="evidence" value="ECO:0007669"/>
    <property type="project" value="TreeGrafter"/>
</dbReference>
<dbReference type="FunFam" id="3.40.50.300:FF:000947">
    <property type="entry name" value="DNA repair protein RAD50"/>
    <property type="match status" value="1"/>
</dbReference>
<proteinExistence type="inferred from homology"/>
<dbReference type="EMBL" id="JAPEVB010000001">
    <property type="protein sequence ID" value="KAJ4397668.1"/>
    <property type="molecule type" value="Genomic_DNA"/>
</dbReference>
<dbReference type="InterPro" id="IPR004584">
    <property type="entry name" value="Rad50_eukaryotes"/>
</dbReference>
<evidence type="ECO:0000256" key="2">
    <source>
        <dbReference type="ARBA" id="ARBA00004123"/>
    </source>
</evidence>
<dbReference type="GO" id="GO:0003691">
    <property type="term" value="F:double-stranded telomeric DNA binding"/>
    <property type="evidence" value="ECO:0007669"/>
    <property type="project" value="TreeGrafter"/>
</dbReference>
<dbReference type="PANTHER" id="PTHR18867:SF12">
    <property type="entry name" value="DNA REPAIR PROTEIN RAD50"/>
    <property type="match status" value="1"/>
</dbReference>
<evidence type="ECO:0000256" key="1">
    <source>
        <dbReference type="ARBA" id="ARBA00001947"/>
    </source>
</evidence>
<keyword evidence="8" id="KW-0227">DNA damage</keyword>
<evidence type="ECO:0000256" key="9">
    <source>
        <dbReference type="ARBA" id="ARBA00022801"/>
    </source>
</evidence>
<dbReference type="OrthoDB" id="18797at2759"/>
<evidence type="ECO:0000256" key="3">
    <source>
        <dbReference type="ARBA" id="ARBA00004286"/>
    </source>
</evidence>
<keyword evidence="6" id="KW-0158">Chromosome</keyword>
<dbReference type="GO" id="GO:0030870">
    <property type="term" value="C:Mre11 complex"/>
    <property type="evidence" value="ECO:0007669"/>
    <property type="project" value="InterPro"/>
</dbReference>
<keyword evidence="19" id="KW-1185">Reference proteome</keyword>
<dbReference type="FunFam" id="3.40.50.300:FF:001195">
    <property type="entry name" value="DNA repair protein rad50"/>
    <property type="match status" value="1"/>
</dbReference>
<dbReference type="GO" id="GO:0006302">
    <property type="term" value="P:double-strand break repair"/>
    <property type="evidence" value="ECO:0007669"/>
    <property type="project" value="InterPro"/>
</dbReference>
<feature type="region of interest" description="Disordered" evidence="16">
    <location>
        <begin position="758"/>
        <end position="779"/>
    </location>
</feature>